<dbReference type="EMBL" id="HADZ01003325">
    <property type="protein sequence ID" value="SBP67266.1"/>
    <property type="molecule type" value="Transcribed_RNA"/>
</dbReference>
<evidence type="ECO:0000256" key="1">
    <source>
        <dbReference type="SAM" id="MobiDB-lite"/>
    </source>
</evidence>
<feature type="region of interest" description="Disordered" evidence="1">
    <location>
        <begin position="80"/>
        <end position="118"/>
    </location>
</feature>
<gene>
    <name evidence="2" type="primary">CU459095.1</name>
</gene>
<feature type="non-terminal residue" evidence="2">
    <location>
        <position position="184"/>
    </location>
</feature>
<dbReference type="AlphaFoldDB" id="A0A1A8BKW2"/>
<protein>
    <submittedName>
        <fullName evidence="2">Uncharacterized protein</fullName>
    </submittedName>
</protein>
<reference evidence="2" key="2">
    <citation type="submission" date="2016-06" db="EMBL/GenBank/DDBJ databases">
        <title>The genome of a short-lived fish provides insights into sex chromosome evolution and the genetic control of aging.</title>
        <authorList>
            <person name="Reichwald K."/>
            <person name="Felder M."/>
            <person name="Petzold A."/>
            <person name="Koch P."/>
            <person name="Groth M."/>
            <person name="Platzer M."/>
        </authorList>
    </citation>
    <scope>NUCLEOTIDE SEQUENCE</scope>
    <source>
        <tissue evidence="2">Brain</tissue>
    </source>
</reference>
<feature type="non-terminal residue" evidence="2">
    <location>
        <position position="1"/>
    </location>
</feature>
<organism evidence="2">
    <name type="scientific">Nothobranchius kadleci</name>
    <name type="common">African annual killifish</name>
    <dbReference type="NCBI Taxonomy" id="1051664"/>
    <lineage>
        <taxon>Eukaryota</taxon>
        <taxon>Metazoa</taxon>
        <taxon>Chordata</taxon>
        <taxon>Craniata</taxon>
        <taxon>Vertebrata</taxon>
        <taxon>Euteleostomi</taxon>
        <taxon>Actinopterygii</taxon>
        <taxon>Neopterygii</taxon>
        <taxon>Teleostei</taxon>
        <taxon>Neoteleostei</taxon>
        <taxon>Acanthomorphata</taxon>
        <taxon>Ovalentaria</taxon>
        <taxon>Atherinomorphae</taxon>
        <taxon>Cyprinodontiformes</taxon>
        <taxon>Nothobranchiidae</taxon>
        <taxon>Nothobranchius</taxon>
    </lineage>
</organism>
<sequence>FRTLAYISTLDEASLKAAFSQALTERIKDQLAFCQEPENLESLINLASNIDVSRRGTRLWRSDHNQLLFRCNVPTKHINNTSFPRDPMNPCRLDEQPPFPAQTAEKPTQEPPDLAGVPSEYHNLQQVFSKDRASSLPPHRPYDCGIDLVPDATLPTKHFQNTVNTYELCSNVYSRADYSLRPRS</sequence>
<reference evidence="2" key="1">
    <citation type="submission" date="2016-05" db="EMBL/GenBank/DDBJ databases">
        <authorList>
            <person name="Lavstsen T."/>
            <person name="Jespersen J.S."/>
        </authorList>
    </citation>
    <scope>NUCLEOTIDE SEQUENCE</scope>
    <source>
        <tissue evidence="2">Brain</tissue>
    </source>
</reference>
<evidence type="ECO:0000313" key="2">
    <source>
        <dbReference type="EMBL" id="SBP67266.1"/>
    </source>
</evidence>
<name>A0A1A8BKW2_NOTKA</name>
<proteinExistence type="predicted"/>
<accession>A0A1A8BKW2</accession>